<comment type="caution">
    <text evidence="1">The sequence shown here is derived from an EMBL/GenBank/DDBJ whole genome shotgun (WGS) entry which is preliminary data.</text>
</comment>
<sequence length="106" mass="11973">MQQTIGVGIPNPANLFAQFDIGSMSSWSLNSEQIQKIKNSDQFDNIGLEKSLLPKQLYRQGSIISYSSNTLYGFTEESKDEALEYLTVNADFRVENELYDSYTDDG</sequence>
<dbReference type="Proteomes" id="UP000324800">
    <property type="component" value="Unassembled WGS sequence"/>
</dbReference>
<accession>A0A5J4USM5</accession>
<protein>
    <submittedName>
        <fullName evidence="1">Uncharacterized protein</fullName>
    </submittedName>
</protein>
<reference evidence="1 2" key="1">
    <citation type="submission" date="2019-03" db="EMBL/GenBank/DDBJ databases">
        <title>Single cell metagenomics reveals metabolic interactions within the superorganism composed of flagellate Streblomastix strix and complex community of Bacteroidetes bacteria on its surface.</title>
        <authorList>
            <person name="Treitli S.C."/>
            <person name="Kolisko M."/>
            <person name="Husnik F."/>
            <person name="Keeling P."/>
            <person name="Hampl V."/>
        </authorList>
    </citation>
    <scope>NUCLEOTIDE SEQUENCE [LARGE SCALE GENOMIC DNA]</scope>
    <source>
        <strain evidence="1">ST1C</strain>
    </source>
</reference>
<name>A0A5J4USM5_9EUKA</name>
<proteinExistence type="predicted"/>
<organism evidence="1 2">
    <name type="scientific">Streblomastix strix</name>
    <dbReference type="NCBI Taxonomy" id="222440"/>
    <lineage>
        <taxon>Eukaryota</taxon>
        <taxon>Metamonada</taxon>
        <taxon>Preaxostyla</taxon>
        <taxon>Oxymonadida</taxon>
        <taxon>Streblomastigidae</taxon>
        <taxon>Streblomastix</taxon>
    </lineage>
</organism>
<evidence type="ECO:0000313" key="1">
    <source>
        <dbReference type="EMBL" id="KAA6373407.1"/>
    </source>
</evidence>
<dbReference type="EMBL" id="SNRW01012781">
    <property type="protein sequence ID" value="KAA6373407.1"/>
    <property type="molecule type" value="Genomic_DNA"/>
</dbReference>
<evidence type="ECO:0000313" key="2">
    <source>
        <dbReference type="Proteomes" id="UP000324800"/>
    </source>
</evidence>
<gene>
    <name evidence="1" type="ORF">EZS28_031066</name>
</gene>
<dbReference type="AlphaFoldDB" id="A0A5J4USM5"/>